<accession>A0AAU8EQL6</accession>
<dbReference type="RefSeq" id="WP_353711496.1">
    <property type="nucleotide sequence ID" value="NZ_CP159279.1"/>
</dbReference>
<feature type="transmembrane region" description="Helical" evidence="2">
    <location>
        <begin position="17"/>
        <end position="41"/>
    </location>
</feature>
<feature type="region of interest" description="Disordered" evidence="1">
    <location>
        <begin position="197"/>
        <end position="219"/>
    </location>
</feature>
<reference evidence="3" key="1">
    <citation type="submission" date="2024-06" db="EMBL/GenBank/DDBJ databases">
        <title>Biodegradation of dimethachlon by Arthrobacter sp. K5: mechanistic insights and ecological implications.</title>
        <authorList>
            <person name="Hu S."/>
            <person name="Lu P."/>
        </authorList>
    </citation>
    <scope>NUCLEOTIDE SEQUENCE</scope>
    <source>
        <strain evidence="3">K5</strain>
    </source>
</reference>
<keyword evidence="2" id="KW-0812">Transmembrane</keyword>
<evidence type="ECO:0000313" key="3">
    <source>
        <dbReference type="EMBL" id="XCH11039.1"/>
    </source>
</evidence>
<dbReference type="AlphaFoldDB" id="A0AAU8EQL6"/>
<protein>
    <submittedName>
        <fullName evidence="3">Uncharacterized protein</fullName>
    </submittedName>
</protein>
<keyword evidence="2" id="KW-0472">Membrane</keyword>
<evidence type="ECO:0000256" key="2">
    <source>
        <dbReference type="SAM" id="Phobius"/>
    </source>
</evidence>
<evidence type="ECO:0000256" key="1">
    <source>
        <dbReference type="SAM" id="MobiDB-lite"/>
    </source>
</evidence>
<sequence length="219" mass="23470">MDIVCGDALGVSCGTWIAVWNGAIGAFVAAVLGGAVALVVVRLTNAQQRRGVERTVEIAAVADLVAAIEELEWAVHVRVEAGKPFDPSPYMVPMRAAITRLWMSSHEAEPLAELVLQWPLKLGRLVSAYTDALARKEPYASEIAQSISDVSTAAMVGLPRCYSKRTGIRADAVAMLKQTNKHLITDVDRFRMMLDSNKAADSSKSPARNGGVPPNSKAT</sequence>
<proteinExistence type="predicted"/>
<keyword evidence="2" id="KW-1133">Transmembrane helix</keyword>
<dbReference type="EMBL" id="CP159279">
    <property type="protein sequence ID" value="XCH11039.1"/>
    <property type="molecule type" value="Genomic_DNA"/>
</dbReference>
<gene>
    <name evidence="3" type="ORF">ABRP34_19895</name>
</gene>
<organism evidence="3">
    <name type="scientific">Arthrobacter sp. K5</name>
    <dbReference type="NCBI Taxonomy" id="2839623"/>
    <lineage>
        <taxon>Bacteria</taxon>
        <taxon>Bacillati</taxon>
        <taxon>Actinomycetota</taxon>
        <taxon>Actinomycetes</taxon>
        <taxon>Micrococcales</taxon>
        <taxon>Micrococcaceae</taxon>
        <taxon>Arthrobacter</taxon>
    </lineage>
</organism>
<name>A0AAU8EQL6_9MICC</name>